<organism evidence="3 4">
    <name type="scientific">Symbiobacterium thermophilum</name>
    <dbReference type="NCBI Taxonomy" id="2734"/>
    <lineage>
        <taxon>Bacteria</taxon>
        <taxon>Bacillati</taxon>
        <taxon>Bacillota</taxon>
        <taxon>Clostridia</taxon>
        <taxon>Eubacteriales</taxon>
        <taxon>Symbiobacteriaceae</taxon>
        <taxon>Symbiobacterium</taxon>
    </lineage>
</organism>
<keyword evidence="1" id="KW-0812">Transmembrane</keyword>
<name>A0A1Y2T2Y4_SYMTR</name>
<evidence type="ECO:0008006" key="5">
    <source>
        <dbReference type="Google" id="ProtNLM"/>
    </source>
</evidence>
<evidence type="ECO:0000313" key="3">
    <source>
        <dbReference type="EMBL" id="OTA40842.1"/>
    </source>
</evidence>
<dbReference type="RefSeq" id="WP_011194218.1">
    <property type="nucleotide sequence ID" value="NZ_JACSIR010000276.1"/>
</dbReference>
<comment type="caution">
    <text evidence="3">The sequence shown here is derived from an EMBL/GenBank/DDBJ whole genome shotgun (WGS) entry which is preliminary data.</text>
</comment>
<reference evidence="3" key="1">
    <citation type="submission" date="2016-04" db="EMBL/GenBank/DDBJ databases">
        <authorList>
            <person name="Evans L.H."/>
            <person name="Alamgir A."/>
            <person name="Owens N."/>
            <person name="Weber N.D."/>
            <person name="Virtaneva K."/>
            <person name="Barbian K."/>
            <person name="Babar A."/>
            <person name="Rosenke K."/>
        </authorList>
    </citation>
    <scope>NUCLEOTIDE SEQUENCE [LARGE SCALE GENOMIC DNA]</scope>
    <source>
        <strain evidence="3">G2</strain>
    </source>
</reference>
<protein>
    <recommendedName>
        <fullName evidence="5">ATP synthase protein I</fullName>
    </recommendedName>
</protein>
<reference evidence="2" key="3">
    <citation type="submission" date="2017-11" db="EMBL/GenBank/DDBJ databases">
        <title>Three new genomes from thermophilic consortium.</title>
        <authorList>
            <person name="Quaggio R."/>
            <person name="Amgarten D."/>
            <person name="Setubal J.C."/>
        </authorList>
    </citation>
    <scope>NUCLEOTIDE SEQUENCE</scope>
    <source>
        <strain evidence="2">ZCTH01-B2</strain>
    </source>
</reference>
<feature type="transmembrane region" description="Helical" evidence="1">
    <location>
        <begin position="12"/>
        <end position="36"/>
    </location>
</feature>
<sequence length="89" mass="9839">MHRRSPRRSPYLFAAIDFGYTLLASLGLFGGLGWWLDGKLRTAPLFLIAGILLGLAVAFNGLLRRLNAIDRAVKAAKKEETQKTRDGQP</sequence>
<dbReference type="EMBL" id="LWLV01001116">
    <property type="protein sequence ID" value="OTA40842.1"/>
    <property type="molecule type" value="Genomic_DNA"/>
</dbReference>
<dbReference type="EMBL" id="PIUK01000151">
    <property type="protein sequence ID" value="MBY6277212.1"/>
    <property type="molecule type" value="Genomic_DNA"/>
</dbReference>
<gene>
    <name evidence="3" type="ORF">A6D92_12680</name>
    <name evidence="2" type="ORF">CWE10_13555</name>
</gene>
<dbReference type="Pfam" id="PF09527">
    <property type="entry name" value="ATPase_gene1"/>
    <property type="match status" value="1"/>
</dbReference>
<dbReference type="InterPro" id="IPR032820">
    <property type="entry name" value="ATPase_put"/>
</dbReference>
<keyword evidence="1" id="KW-1133">Transmembrane helix</keyword>
<dbReference type="Proteomes" id="UP000194267">
    <property type="component" value="Unassembled WGS sequence"/>
</dbReference>
<keyword evidence="1" id="KW-0472">Membrane</keyword>
<reference evidence="4" key="2">
    <citation type="submission" date="2016-04" db="EMBL/GenBank/DDBJ databases">
        <authorList>
            <person name="Antunes L.P."/>
            <person name="Martins L.F."/>
            <person name="Pereira R.V."/>
            <person name="Thomas A.M."/>
            <person name="Barbosa D."/>
            <person name="Nascimento L."/>
            <person name="Silva G.M."/>
            <person name="Condomitti G.W."/>
            <person name="Digiampietri L.A."/>
            <person name="Lombardi K.C."/>
            <person name="Ramos P.L."/>
            <person name="Quaggio R.B."/>
            <person name="Oliveira J.C."/>
            <person name="Pascon R.C."/>
            <person name="Cruz J.B."/>
            <person name="Silva A.M."/>
            <person name="Setubal J.C."/>
        </authorList>
    </citation>
    <scope>NUCLEOTIDE SEQUENCE [LARGE SCALE GENOMIC DNA]</scope>
</reference>
<dbReference type="AlphaFoldDB" id="A0A1Y2T2Y4"/>
<evidence type="ECO:0000313" key="4">
    <source>
        <dbReference type="Proteomes" id="UP000194267"/>
    </source>
</evidence>
<accession>A0A1Y2T2Y4</accession>
<evidence type="ECO:0000256" key="1">
    <source>
        <dbReference type="SAM" id="Phobius"/>
    </source>
</evidence>
<feature type="transmembrane region" description="Helical" evidence="1">
    <location>
        <begin position="42"/>
        <end position="63"/>
    </location>
</feature>
<evidence type="ECO:0000313" key="2">
    <source>
        <dbReference type="EMBL" id="MBY6277212.1"/>
    </source>
</evidence>
<dbReference type="Proteomes" id="UP000732377">
    <property type="component" value="Unassembled WGS sequence"/>
</dbReference>
<proteinExistence type="predicted"/>